<feature type="transmembrane region" description="Helical" evidence="1">
    <location>
        <begin position="163"/>
        <end position="182"/>
    </location>
</feature>
<evidence type="ECO:0000313" key="4">
    <source>
        <dbReference type="EMBL" id="CAK9231377.1"/>
    </source>
</evidence>
<dbReference type="PANTHER" id="PTHR37810:SF5">
    <property type="entry name" value="IMMUNITY PROTEIN SDPI"/>
    <property type="match status" value="1"/>
</dbReference>
<gene>
    <name evidence="4" type="ORF">CSSPTR1EN2_LOCUS20556</name>
</gene>
<keyword evidence="1" id="KW-1133">Transmembrane helix</keyword>
<keyword evidence="1" id="KW-0812">Transmembrane</keyword>
<feature type="transmembrane region" description="Helical" evidence="1">
    <location>
        <begin position="119"/>
        <end position="138"/>
    </location>
</feature>
<protein>
    <recommendedName>
        <fullName evidence="3">DUF1648 domain-containing protein</fullName>
    </recommendedName>
</protein>
<proteinExistence type="predicted"/>
<keyword evidence="1" id="KW-0472">Membrane</keyword>
<feature type="chain" id="PRO_5046573531" description="DUF1648 domain-containing protein" evidence="2">
    <location>
        <begin position="20"/>
        <end position="224"/>
    </location>
</feature>
<evidence type="ECO:0000259" key="3">
    <source>
        <dbReference type="Pfam" id="PF07853"/>
    </source>
</evidence>
<name>A0ABP0UVM7_9BRYO</name>
<sequence>MGHPVALAGVLALLSCIFAIHNWHKTPDRLPLWWDLQAHPLLYGPRWFGLLFLPVFFVLISYLLYLVSLQDSRLQSAGELSKRSADHLILFPALFLCTVQNIIILPGAKSGTDDFDANLFVLMAALWLLWFGHIVQFLEPNSVFGFITPWTSDDSNFTYTQQIGGKIVAVSAVILLIAAWFVPVGWPLLVVLLVFFFGPFVVIWGLSYGYTTSSSGADQPLLNN</sequence>
<dbReference type="InterPro" id="IPR012867">
    <property type="entry name" value="DUF1648"/>
</dbReference>
<organism evidence="4 5">
    <name type="scientific">Sphagnum troendelagicum</name>
    <dbReference type="NCBI Taxonomy" id="128251"/>
    <lineage>
        <taxon>Eukaryota</taxon>
        <taxon>Viridiplantae</taxon>
        <taxon>Streptophyta</taxon>
        <taxon>Embryophyta</taxon>
        <taxon>Bryophyta</taxon>
        <taxon>Sphagnophytina</taxon>
        <taxon>Sphagnopsida</taxon>
        <taxon>Sphagnales</taxon>
        <taxon>Sphagnaceae</taxon>
        <taxon>Sphagnum</taxon>
    </lineage>
</organism>
<keyword evidence="5" id="KW-1185">Reference proteome</keyword>
<evidence type="ECO:0000256" key="2">
    <source>
        <dbReference type="SAM" id="SignalP"/>
    </source>
</evidence>
<dbReference type="Pfam" id="PF07853">
    <property type="entry name" value="DUF1648"/>
    <property type="match status" value="1"/>
</dbReference>
<feature type="transmembrane region" description="Helical" evidence="1">
    <location>
        <begin position="88"/>
        <end position="107"/>
    </location>
</feature>
<dbReference type="InterPro" id="IPR025962">
    <property type="entry name" value="SdpI/YhfL"/>
</dbReference>
<dbReference type="PANTHER" id="PTHR37810">
    <property type="entry name" value="IMMUNITY PROTEIN SDPI"/>
    <property type="match status" value="1"/>
</dbReference>
<evidence type="ECO:0000313" key="5">
    <source>
        <dbReference type="Proteomes" id="UP001497512"/>
    </source>
</evidence>
<keyword evidence="2" id="KW-0732">Signal</keyword>
<feature type="transmembrane region" description="Helical" evidence="1">
    <location>
        <begin position="188"/>
        <end position="206"/>
    </location>
</feature>
<dbReference type="Pfam" id="PF13630">
    <property type="entry name" value="SdpI"/>
    <property type="match status" value="1"/>
</dbReference>
<reference evidence="4" key="1">
    <citation type="submission" date="2024-02" db="EMBL/GenBank/DDBJ databases">
        <authorList>
            <consortium name="ELIXIR-Norway"/>
            <consortium name="Elixir Norway"/>
        </authorList>
    </citation>
    <scope>NUCLEOTIDE SEQUENCE</scope>
</reference>
<accession>A0ABP0UVM7</accession>
<dbReference type="EMBL" id="OZ019899">
    <property type="protein sequence ID" value="CAK9231377.1"/>
    <property type="molecule type" value="Genomic_DNA"/>
</dbReference>
<feature type="signal peptide" evidence="2">
    <location>
        <begin position="1"/>
        <end position="19"/>
    </location>
</feature>
<dbReference type="Proteomes" id="UP001497512">
    <property type="component" value="Chromosome 7"/>
</dbReference>
<feature type="domain" description="DUF1648" evidence="3">
    <location>
        <begin position="10"/>
        <end position="57"/>
    </location>
</feature>
<feature type="transmembrane region" description="Helical" evidence="1">
    <location>
        <begin position="47"/>
        <end position="67"/>
    </location>
</feature>
<evidence type="ECO:0000256" key="1">
    <source>
        <dbReference type="SAM" id="Phobius"/>
    </source>
</evidence>